<reference evidence="1" key="1">
    <citation type="journal article" date="2015" name="Nature">
        <title>Complex archaea that bridge the gap between prokaryotes and eukaryotes.</title>
        <authorList>
            <person name="Spang A."/>
            <person name="Saw J.H."/>
            <person name="Jorgensen S.L."/>
            <person name="Zaremba-Niedzwiedzka K."/>
            <person name="Martijn J."/>
            <person name="Lind A.E."/>
            <person name="van Eijk R."/>
            <person name="Schleper C."/>
            <person name="Guy L."/>
            <person name="Ettema T.J."/>
        </authorList>
    </citation>
    <scope>NUCLEOTIDE SEQUENCE</scope>
</reference>
<evidence type="ECO:0008006" key="2">
    <source>
        <dbReference type="Google" id="ProtNLM"/>
    </source>
</evidence>
<gene>
    <name evidence="1" type="ORF">LCGC14_0507380</name>
</gene>
<dbReference type="AlphaFoldDB" id="A0A0F9S291"/>
<comment type="caution">
    <text evidence="1">The sequence shown here is derived from an EMBL/GenBank/DDBJ whole genome shotgun (WGS) entry which is preliminary data.</text>
</comment>
<evidence type="ECO:0000313" key="1">
    <source>
        <dbReference type="EMBL" id="KKN62885.1"/>
    </source>
</evidence>
<sequence>MTITQLSTLPNSLRVRHLNDYLMGAMRRRFYDQVASPIDELSAAAGAANDMAELSRGGTVRITFISDMGITTTPLSEVQDIAPQTLADTSTDILVDMYGDGIQTSQKALIEYFTNYGVSSPAKVGLNMMETVDFKAMEAALGGDLVFRQQVRNKLDAGTTADRASDSDFSQVAARLSQFNTPGWEGENRPMNWVGLTDHFVVNDIAQGGNVVNVAIYQDQEMVLNNEIGRLHQIKIVASGFAKIFLGAGTVNTSAVATTITTAVGRLARTVVLGSTANVVVGKWLNIWNAEETGSTFYPDNERVMVASLPGGTTVTFVGSADNGGLRFAQAAGRTVNNADSVHTILFGGPSSVAKIYAPSVNEFGTLVGPKLQGLAEQWTSFAWKWFGGYGIPSQNWIHRGEFSVSEEA</sequence>
<accession>A0A0F9S291</accession>
<organism evidence="1">
    <name type="scientific">marine sediment metagenome</name>
    <dbReference type="NCBI Taxonomy" id="412755"/>
    <lineage>
        <taxon>unclassified sequences</taxon>
        <taxon>metagenomes</taxon>
        <taxon>ecological metagenomes</taxon>
    </lineage>
</organism>
<name>A0A0F9S291_9ZZZZ</name>
<proteinExistence type="predicted"/>
<dbReference type="EMBL" id="LAZR01000609">
    <property type="protein sequence ID" value="KKN62885.1"/>
    <property type="molecule type" value="Genomic_DNA"/>
</dbReference>
<protein>
    <recommendedName>
        <fullName evidence="2">N4-gp56 family major capsid protein</fullName>
    </recommendedName>
</protein>